<evidence type="ECO:0000313" key="3">
    <source>
        <dbReference type="Proteomes" id="UP001150907"/>
    </source>
</evidence>
<feature type="compositionally biased region" description="Basic and acidic residues" evidence="1">
    <location>
        <begin position="215"/>
        <end position="225"/>
    </location>
</feature>
<evidence type="ECO:0000313" key="2">
    <source>
        <dbReference type="EMBL" id="KAJ1997779.1"/>
    </source>
</evidence>
<feature type="region of interest" description="Disordered" evidence="1">
    <location>
        <begin position="52"/>
        <end position="76"/>
    </location>
</feature>
<dbReference type="Proteomes" id="UP001150907">
    <property type="component" value="Unassembled WGS sequence"/>
</dbReference>
<accession>A0A9W8EGW6</accession>
<gene>
    <name evidence="2" type="ORF">H4R26_005703</name>
</gene>
<comment type="caution">
    <text evidence="2">The sequence shown here is derived from an EMBL/GenBank/DDBJ whole genome shotgun (WGS) entry which is preliminary data.</text>
</comment>
<dbReference type="EMBL" id="JANBQF010001203">
    <property type="protein sequence ID" value="KAJ1997779.1"/>
    <property type="molecule type" value="Genomic_DNA"/>
</dbReference>
<feature type="region of interest" description="Disordered" evidence="1">
    <location>
        <begin position="211"/>
        <end position="232"/>
    </location>
</feature>
<name>A0A9W8EGW6_9FUNG</name>
<protein>
    <submittedName>
        <fullName evidence="2">Uncharacterized protein</fullName>
    </submittedName>
</protein>
<feature type="region of interest" description="Disordered" evidence="1">
    <location>
        <begin position="94"/>
        <end position="121"/>
    </location>
</feature>
<reference evidence="2" key="1">
    <citation type="submission" date="2022-07" db="EMBL/GenBank/DDBJ databases">
        <title>Phylogenomic reconstructions and comparative analyses of Kickxellomycotina fungi.</title>
        <authorList>
            <person name="Reynolds N.K."/>
            <person name="Stajich J.E."/>
            <person name="Barry K."/>
            <person name="Grigoriev I.V."/>
            <person name="Crous P."/>
            <person name="Smith M.E."/>
        </authorList>
    </citation>
    <scope>NUCLEOTIDE SEQUENCE</scope>
    <source>
        <strain evidence="2">IMI 214461</strain>
    </source>
</reference>
<dbReference type="AlphaFoldDB" id="A0A9W8EGW6"/>
<dbReference type="OrthoDB" id="5576441at2759"/>
<sequence length="323" mass="35227">TLELLDDCPVCGAAWAGPSNSRADHTRKCAKQHGMSDKDLYALVGMFRESLGSSTSTSDKDWSRREHSPPKSVAGEARASRAFLGAFCHSSAQAVSPQAGSRGKGKKRPAANKTTKDRLSTKPLDGWFERCSSAEPDCANDICETESQCSSSSEVLYAATTDDDDFQATKPRVVLTQTRIAVRRVNKRQQEFLDELDEELNEAKALSLSLQRGPDLPKRDKSAVRRREKSAKGTDVLAKSDILASAEAQSLIRQRAIALERIDEERQAVADLRRADKGRAVVGGGADQALVDGALRLWDMGALSEASGREYCAIFESYKVCKN</sequence>
<proteinExistence type="predicted"/>
<feature type="compositionally biased region" description="Basic and acidic residues" evidence="1">
    <location>
        <begin position="58"/>
        <end position="69"/>
    </location>
</feature>
<feature type="non-terminal residue" evidence="2">
    <location>
        <position position="1"/>
    </location>
</feature>
<evidence type="ECO:0000256" key="1">
    <source>
        <dbReference type="SAM" id="MobiDB-lite"/>
    </source>
</evidence>
<keyword evidence="3" id="KW-1185">Reference proteome</keyword>
<organism evidence="2 3">
    <name type="scientific">Coemansia thaxteri</name>
    <dbReference type="NCBI Taxonomy" id="2663907"/>
    <lineage>
        <taxon>Eukaryota</taxon>
        <taxon>Fungi</taxon>
        <taxon>Fungi incertae sedis</taxon>
        <taxon>Zoopagomycota</taxon>
        <taxon>Kickxellomycotina</taxon>
        <taxon>Kickxellomycetes</taxon>
        <taxon>Kickxellales</taxon>
        <taxon>Kickxellaceae</taxon>
        <taxon>Coemansia</taxon>
    </lineage>
</organism>